<dbReference type="Proteomes" id="UP000199400">
    <property type="component" value="Unassembled WGS sequence"/>
</dbReference>
<sequence length="672" mass="73079">MRLSESDEIFAQVPDAFHSLWPSDDSLLDKKIQALRGSELGVRHLLENASTSAYNAMRIALKRKATRVGDFLTSQIKAAATWKKTPTGRALQGVFADVGFSNLTDVRNLLAVTEGEFKLGAEQVEHALTQVAVPAALAAIVGTSVPLVKQLAQAYFAAGLQLARMFNEPTAIVMPWAKYSREADEDLTNLVLDTFGGGVDRTRLFRPPWTNPSTPWRFGVGGSKRDPLGFVWAPLEGKDNLIPWSTSGDIGALPGTQRMFGPVQVTRPGPPPDPRLNRVIRRPQGFTPREATLPWPPTVTNNGDFYPSATNAAAVLWNMSEKSGYPDMYTVRAEELIEAWGRAFEALEQSFADLWNNPLRLMQDIYAKTISEARMSLGAAMEPWIAVRLRDDPRGWLLGSPFKVPHGFALITPNVYKGLAPGDPAGRTTSLWIEEDLPRRVGALTWPYGSFPKQHACSKRRACDADLAAVVDAERVVSPAKWKHATGPAPAGYRKMPWPPPEADAAEFASPFDAIIHPTLDRLRLQQERSLQTTLVCAYVRHQKVGPLEPYGAFKGASGTKLAQLCQEMRARLLTHPLRFRVDLADVQDIDPAFADQLRASGVTGTWRDFGKSLGLAADAQLVEGAVRPPAGQPPQGGVPFRGELVKAAQGGGGKLAVAAAALLGAVALTRS</sequence>
<accession>A0A1I2ICL6</accession>
<dbReference type="STRING" id="54.SAMN02745121_08573"/>
<evidence type="ECO:0000313" key="1">
    <source>
        <dbReference type="EMBL" id="SFF39393.1"/>
    </source>
</evidence>
<dbReference type="AlphaFoldDB" id="A0A1I2ICL6"/>
<organism evidence="1 2">
    <name type="scientific">Nannocystis exedens</name>
    <dbReference type="NCBI Taxonomy" id="54"/>
    <lineage>
        <taxon>Bacteria</taxon>
        <taxon>Pseudomonadati</taxon>
        <taxon>Myxococcota</taxon>
        <taxon>Polyangia</taxon>
        <taxon>Nannocystales</taxon>
        <taxon>Nannocystaceae</taxon>
        <taxon>Nannocystis</taxon>
    </lineage>
</organism>
<gene>
    <name evidence="1" type="ORF">SAMN02745121_08573</name>
</gene>
<proteinExistence type="predicted"/>
<evidence type="ECO:0000313" key="2">
    <source>
        <dbReference type="Proteomes" id="UP000199400"/>
    </source>
</evidence>
<keyword evidence="2" id="KW-1185">Reference proteome</keyword>
<dbReference type="EMBL" id="FOMX01000060">
    <property type="protein sequence ID" value="SFF39393.1"/>
    <property type="molecule type" value="Genomic_DNA"/>
</dbReference>
<protein>
    <submittedName>
        <fullName evidence="1">Uncharacterized protein</fullName>
    </submittedName>
</protein>
<dbReference type="RefSeq" id="WP_096331026.1">
    <property type="nucleotide sequence ID" value="NZ_FOMX01000060.1"/>
</dbReference>
<reference evidence="2" key="1">
    <citation type="submission" date="2016-10" db="EMBL/GenBank/DDBJ databases">
        <authorList>
            <person name="Varghese N."/>
            <person name="Submissions S."/>
        </authorList>
    </citation>
    <scope>NUCLEOTIDE SEQUENCE [LARGE SCALE GENOMIC DNA]</scope>
    <source>
        <strain evidence="2">ATCC 25963</strain>
    </source>
</reference>
<name>A0A1I2ICL6_9BACT</name>